<reference evidence="2" key="1">
    <citation type="submission" date="2020-10" db="EMBL/GenBank/DDBJ databases">
        <authorList>
            <person name="Gilroy R."/>
        </authorList>
    </citation>
    <scope>NUCLEOTIDE SEQUENCE</scope>
    <source>
        <strain evidence="2">CHK121-14286</strain>
    </source>
</reference>
<dbReference type="Proteomes" id="UP000824200">
    <property type="component" value="Unassembled WGS sequence"/>
</dbReference>
<dbReference type="PANTHER" id="PTHR45661:SF3">
    <property type="entry name" value="IG-LIKE DOMAIN-CONTAINING PROTEIN"/>
    <property type="match status" value="1"/>
</dbReference>
<keyword evidence="1" id="KW-0732">Signal</keyword>
<proteinExistence type="predicted"/>
<dbReference type="InterPro" id="IPR026906">
    <property type="entry name" value="LRR_5"/>
</dbReference>
<dbReference type="Gene3D" id="3.40.50.12480">
    <property type="match status" value="2"/>
</dbReference>
<dbReference type="InterPro" id="IPR053139">
    <property type="entry name" value="Surface_bspA-like"/>
</dbReference>
<dbReference type="SUPFAM" id="SSF52058">
    <property type="entry name" value="L domain-like"/>
    <property type="match status" value="3"/>
</dbReference>
<protein>
    <submittedName>
        <fullName evidence="2">Leucine-rich repeat protein</fullName>
    </submittedName>
</protein>
<evidence type="ECO:0000313" key="2">
    <source>
        <dbReference type="EMBL" id="HIR65621.1"/>
    </source>
</evidence>
<dbReference type="PANTHER" id="PTHR45661">
    <property type="entry name" value="SURFACE ANTIGEN"/>
    <property type="match status" value="1"/>
</dbReference>
<sequence>MKKFLLCLLVVVLACTLVLVAACDETENAEFEEYRKIVTAMAQKVNEDWGTSQNVKSGKLYRQHPAEEIDAIVEQCTEKTPSDNSLFFKDTFDQSIYIPVVVGEIVAQDFGGTSFYNVGITIADLNEHVMTVSDGTKKTSYAYRHDPDNPQDDNFVVIEIDFTDAENFQFVALRFDDQLQHCVYFYGDSHKNFVTVCNDLRNGHENNNYVAYTKGNASYMITDVKTVRNCFETVAEQYTETVKQSAKDVLKNVSYTVTYQQFLEHMGNYVEISTTAGDWMMNGNIVIGYQGTSSVITLPDDATKIWCNFYISDSVKTLIIPENIKSVAATTDYVEALQNGQEPPDADYTADLSQIVNCPAKYLRILGGYNLTDVQSSADLFVADNHCLYADTGELLYVTENDNITSLTIDENNLGLDVETQLATINLRNLKNLDITLSDDGEKSGFALTSLTSQSIVLSQKRFFENITIRNVSGEFVVQFDAESVSNVQTLQLVAKENASPDLRLDFYSPVDEVLLSDGFNNVSVYIYSDNTTEITVPQDINLIEIDSSSQLATVYLPWTKFQFVYEEIKNKLGIIETSVFDFDYQTTTENLNIYGPNCNAVFQPTTQEELQQLELIAIFPDIYYDDATTPPSAGINGYFGEGSVITVPEKILGYTVTSYTLTNTSTQSTAPDPVVEGITELYLPSTLETFSVVMTENLPSYSLQRIVFDGSKERFLEIYGGDMDILERLFLYTEEIQCTDGNYLPEIQNQIEVWNYSDSSGNTLSIIVNWGSSDTWIADLSAEVRLVIEGELFQYHGFNLNWQHMSFTCYPSWYWELPDEEINQNRKFYHVSFNLTQNTRNGKNEINSVSVDGFDFQFVSKEASEDIFHRFDAVKTVQPTCTSWGNSYTVCSVCGESGELLEETPPIGHDFQNPVFVPSTCTEYGYWMKTCTACGETEKYDYETSLAPHSYTILVEEKESTCIEQGYQRWKCDLCGDVRKNKLPLSDQHLYGDDGLCMVCNEAHAVFDLFGTDEGYVIVGLHDDTTTEITVPSQLRGIPVYRFSFTDNTSLQKVVVAEGTGIIGENAFAGCTALREVILPDSVYTITENAFAGCTSLTGIVLPDSLNNVETTSFKGCTSLTSIEMKENTSLGAMHANYVFADCPLQTATINGREFAYMYFETLVSLTVIGGELTGSSEAIFAPNLQYLEICDNATGGISPVFQNSAKLTTVIVGDGVQYIYDDAFANCTSLTDVTLGRGIVQLGRLTFTENVSVHISDFDAFCLTAETFTEWPTNCNIYADGNLLTEFVSPETMQTVPANMFKNYGKLEKIVLTNVVTIGENAFENCTNLATADMGDCLQGIESFAFQNCGLKEIVIPDSVVSVDCQAFYMCQQATKLHLGKKLTTFGDYSFAYLYSLEEITSTPEAEFVRNESVPREIFFGSKSVTFADVSSEISILFDKSEIETININSGTGKSFSLQGNTKVTSVTMADSVTTISETAFSGCTALSQIQLSPNITVIGRYAFSDCTALSQIQLSPNITVIGSYAFRNCTSLQTIEIPSTVTEIGAYAFSGCTAINSMTVPEGVTTIEKGTFENCTALREIELPDSVDTIGVSAFSHTALSQITLPQTLLSIAETAFSDCTQLTDVTLPDSLRTLGGYCFEGCTSLEGTINLPGIVTIENGAFKDTKISEVVLGQNLESVGYFAFKTVENNLNKVNFLGSVAQWTQIDFEMNHCNPTYYANDLYINGVLLTEIDLQTDVSEIKQYVFYNCKSLTDVYLGSNIVSLQQEIFVGCDGLTTLTIPFLGATAEANGNLMYLFGDYVSGLKEVTLLQGTEIADEAFRNWDSLEKVVLPYSLQSLGEKAFQACSSLRSLTYTGSTEDVALPPILRRIGRYAFGGTPLLYEQFDNGYYVDDWLVDYAYGASSVTIRDRTHGIAEYALANLPCTELTIPKYVGIIGFSALNGCSQLESLTVPYVGGFGVALTQEEKNAAYFGYIFGSSDKYNNNECVPATLTRVEITSTREIQYRGMSGLSNLTQLVLHDGLRYVYSLAFIDCRSLQQLWIDDVASWCEIDFEETYANPMMYADELYIAGERLYGQLVVPETVTEIKAYAFYGYEGRYATLPRSLQKVGRMAFSFTSLEKIYYYGSIDQWQLVDLDPTALGEGTQVPVYYYSAYQPTEEGNFWYRAPDGYFTEW</sequence>
<dbReference type="Pfam" id="PF13306">
    <property type="entry name" value="LRR_5"/>
    <property type="match status" value="6"/>
</dbReference>
<feature type="chain" id="PRO_5038527598" evidence="1">
    <location>
        <begin position="22"/>
        <end position="2179"/>
    </location>
</feature>
<evidence type="ECO:0000313" key="3">
    <source>
        <dbReference type="Proteomes" id="UP000824200"/>
    </source>
</evidence>
<dbReference type="EMBL" id="DVHL01000016">
    <property type="protein sequence ID" value="HIR65621.1"/>
    <property type="molecule type" value="Genomic_DNA"/>
</dbReference>
<gene>
    <name evidence="2" type="ORF">IAC95_01870</name>
</gene>
<dbReference type="Gene3D" id="3.80.10.10">
    <property type="entry name" value="Ribonuclease Inhibitor"/>
    <property type="match status" value="8"/>
</dbReference>
<dbReference type="InterPro" id="IPR032675">
    <property type="entry name" value="LRR_dom_sf"/>
</dbReference>
<name>A0A9D1E3I7_9BACT</name>
<dbReference type="PROSITE" id="PS51257">
    <property type="entry name" value="PROKAR_LIPOPROTEIN"/>
    <property type="match status" value="1"/>
</dbReference>
<evidence type="ECO:0000256" key="1">
    <source>
        <dbReference type="SAM" id="SignalP"/>
    </source>
</evidence>
<accession>A0A9D1E3I7</accession>
<feature type="signal peptide" evidence="1">
    <location>
        <begin position="1"/>
        <end position="21"/>
    </location>
</feature>
<reference evidence="2" key="2">
    <citation type="journal article" date="2021" name="PeerJ">
        <title>Extensive microbial diversity within the chicken gut microbiome revealed by metagenomics and culture.</title>
        <authorList>
            <person name="Gilroy R."/>
            <person name="Ravi A."/>
            <person name="Getino M."/>
            <person name="Pursley I."/>
            <person name="Horton D.L."/>
            <person name="Alikhan N.F."/>
            <person name="Baker D."/>
            <person name="Gharbi K."/>
            <person name="Hall N."/>
            <person name="Watson M."/>
            <person name="Adriaenssens E.M."/>
            <person name="Foster-Nyarko E."/>
            <person name="Jarju S."/>
            <person name="Secka A."/>
            <person name="Antonio M."/>
            <person name="Oren A."/>
            <person name="Chaudhuri R.R."/>
            <person name="La Ragione R."/>
            <person name="Hildebrand F."/>
            <person name="Pallen M.J."/>
        </authorList>
    </citation>
    <scope>NUCLEOTIDE SEQUENCE</scope>
    <source>
        <strain evidence="2">CHK121-14286</strain>
    </source>
</reference>
<comment type="caution">
    <text evidence="2">The sequence shown here is derived from an EMBL/GenBank/DDBJ whole genome shotgun (WGS) entry which is preliminary data.</text>
</comment>
<organism evidence="2 3">
    <name type="scientific">Candidatus Fimimonas gallinarum</name>
    <dbReference type="NCBI Taxonomy" id="2840821"/>
    <lineage>
        <taxon>Bacteria</taxon>
        <taxon>Pseudomonadati</taxon>
        <taxon>Myxococcota</taxon>
        <taxon>Myxococcia</taxon>
        <taxon>Myxococcales</taxon>
        <taxon>Cystobacterineae</taxon>
        <taxon>Myxococcaceae</taxon>
        <taxon>Myxococcaceae incertae sedis</taxon>
        <taxon>Candidatus Fimimonas</taxon>
    </lineage>
</organism>